<dbReference type="OrthoDB" id="9815856at2"/>
<organism evidence="7 8">
    <name type="scientific">Paraurantiacibacter namhicola</name>
    <dbReference type="NCBI Taxonomy" id="645517"/>
    <lineage>
        <taxon>Bacteria</taxon>
        <taxon>Pseudomonadati</taxon>
        <taxon>Pseudomonadota</taxon>
        <taxon>Alphaproteobacteria</taxon>
        <taxon>Sphingomonadales</taxon>
        <taxon>Erythrobacteraceae</taxon>
        <taxon>Paraurantiacibacter</taxon>
    </lineage>
</organism>
<evidence type="ECO:0000313" key="7">
    <source>
        <dbReference type="EMBL" id="ANU07399.1"/>
    </source>
</evidence>
<dbReference type="SUPFAM" id="SSF51735">
    <property type="entry name" value="NAD(P)-binding Rossmann-fold domains"/>
    <property type="match status" value="1"/>
</dbReference>
<name>A0A1C7D7E8_9SPHN</name>
<dbReference type="PANTHER" id="PTHR35330">
    <property type="entry name" value="SIROHEME BIOSYNTHESIS PROTEIN MET8"/>
    <property type="match status" value="1"/>
</dbReference>
<proteinExistence type="predicted"/>
<dbReference type="RefSeq" id="WP_067786608.1">
    <property type="nucleotide sequence ID" value="NZ_CP016545.1"/>
</dbReference>
<keyword evidence="5" id="KW-0627">Porphyrin biosynthesis</keyword>
<accession>A0A1C7D7E8</accession>
<gene>
    <name evidence="7" type="primary">cysG_1</name>
    <name evidence="7" type="ORF">A6F65_01091</name>
</gene>
<dbReference type="GO" id="GO:0019354">
    <property type="term" value="P:siroheme biosynthetic process"/>
    <property type="evidence" value="ECO:0007669"/>
    <property type="project" value="UniProtKB-UniPathway"/>
</dbReference>
<dbReference type="SUPFAM" id="SSF53790">
    <property type="entry name" value="Tetrapyrrole methylase"/>
    <property type="match status" value="1"/>
</dbReference>
<evidence type="ECO:0000256" key="4">
    <source>
        <dbReference type="ARBA" id="ARBA00023027"/>
    </source>
</evidence>
<dbReference type="InterPro" id="IPR035996">
    <property type="entry name" value="4pyrrol_Methylase_sf"/>
</dbReference>
<protein>
    <recommendedName>
        <fullName evidence="2">precorrin-2 dehydrogenase</fullName>
        <ecNumber evidence="2">1.3.1.76</ecNumber>
    </recommendedName>
</protein>
<keyword evidence="3" id="KW-0560">Oxidoreductase</keyword>
<dbReference type="KEGG" id="anh:A6F65_01091"/>
<comment type="pathway">
    <text evidence="1">Porphyrin-containing compound metabolism; siroheme biosynthesis; sirohydrochlorin from precorrin-2: step 1/1.</text>
</comment>
<evidence type="ECO:0000256" key="2">
    <source>
        <dbReference type="ARBA" id="ARBA00012400"/>
    </source>
</evidence>
<evidence type="ECO:0000313" key="8">
    <source>
        <dbReference type="Proteomes" id="UP000092698"/>
    </source>
</evidence>
<evidence type="ECO:0000256" key="6">
    <source>
        <dbReference type="ARBA" id="ARBA00047561"/>
    </source>
</evidence>
<dbReference type="Gene3D" id="3.30.160.110">
    <property type="entry name" value="Siroheme synthase, domain 2"/>
    <property type="match status" value="1"/>
</dbReference>
<evidence type="ECO:0000256" key="5">
    <source>
        <dbReference type="ARBA" id="ARBA00023244"/>
    </source>
</evidence>
<dbReference type="InterPro" id="IPR036291">
    <property type="entry name" value="NAD(P)-bd_dom_sf"/>
</dbReference>
<dbReference type="GO" id="GO:0004325">
    <property type="term" value="F:ferrochelatase activity"/>
    <property type="evidence" value="ECO:0007669"/>
    <property type="project" value="InterPro"/>
</dbReference>
<keyword evidence="4" id="KW-0520">NAD</keyword>
<dbReference type="PANTHER" id="PTHR35330:SF1">
    <property type="entry name" value="SIROHEME BIOSYNTHESIS PROTEIN MET8"/>
    <property type="match status" value="1"/>
</dbReference>
<comment type="catalytic activity">
    <reaction evidence="6">
        <text>precorrin-2 + NAD(+) = sirohydrochlorin + NADH + 2 H(+)</text>
        <dbReference type="Rhea" id="RHEA:15613"/>
        <dbReference type="ChEBI" id="CHEBI:15378"/>
        <dbReference type="ChEBI" id="CHEBI:57540"/>
        <dbReference type="ChEBI" id="CHEBI:57945"/>
        <dbReference type="ChEBI" id="CHEBI:58351"/>
        <dbReference type="ChEBI" id="CHEBI:58827"/>
        <dbReference type="EC" id="1.3.1.76"/>
    </reaction>
</comment>
<evidence type="ECO:0000256" key="1">
    <source>
        <dbReference type="ARBA" id="ARBA00005010"/>
    </source>
</evidence>
<reference evidence="7 8" key="1">
    <citation type="submission" date="2016-07" db="EMBL/GenBank/DDBJ databases">
        <title>Complete genome sequence of Altererythrobacter namhicola JCM 16345T, containing esterase-encoding genes.</title>
        <authorList>
            <person name="Cheng H."/>
            <person name="Wu Y.-H."/>
            <person name="Jian S.-L."/>
            <person name="Huo Y.-Y."/>
            <person name="Wang C.-S."/>
            <person name="Xu X.-W."/>
        </authorList>
    </citation>
    <scope>NUCLEOTIDE SEQUENCE [LARGE SCALE GENOMIC DNA]</scope>
    <source>
        <strain evidence="7 8">JCM 16345</strain>
    </source>
</reference>
<dbReference type="EMBL" id="CP016545">
    <property type="protein sequence ID" value="ANU07399.1"/>
    <property type="molecule type" value="Genomic_DNA"/>
</dbReference>
<dbReference type="InterPro" id="IPR006367">
    <property type="entry name" value="Sirohaem_synthase_N"/>
</dbReference>
<dbReference type="AlphaFoldDB" id="A0A1C7D7E8"/>
<dbReference type="GO" id="GO:0008168">
    <property type="term" value="F:methyltransferase activity"/>
    <property type="evidence" value="ECO:0007669"/>
    <property type="project" value="InterPro"/>
</dbReference>
<dbReference type="EC" id="1.3.1.76" evidence="2"/>
<dbReference type="SUPFAM" id="SSF75615">
    <property type="entry name" value="Siroheme synthase middle domains-like"/>
    <property type="match status" value="1"/>
</dbReference>
<dbReference type="GO" id="GO:0043115">
    <property type="term" value="F:precorrin-2 dehydrogenase activity"/>
    <property type="evidence" value="ECO:0007669"/>
    <property type="project" value="UniProtKB-EC"/>
</dbReference>
<dbReference type="UniPathway" id="UPA00262">
    <property type="reaction ID" value="UER00222"/>
</dbReference>
<dbReference type="Pfam" id="PF13241">
    <property type="entry name" value="NAD_binding_7"/>
    <property type="match status" value="1"/>
</dbReference>
<dbReference type="Proteomes" id="UP000092698">
    <property type="component" value="Chromosome"/>
</dbReference>
<sequence length="264" mass="27693">MAGIASLPLFHRIAGQPVIVLGDGAEAEPKRRLVERAGGDVITNAQDGIDRGARLAFVALEDPGDCEAAAIRLRCAGLLVNVVDRPELCDFTTPSILDRDPVLVAIGTSGASAGLAKQLRLRLEALLPSGLGRLANALHASRTRLRALFPNTGERRQALDRALGVGGVLDPLDPAAPDRVGDWLDGTPDAASAGVIEFTITSDDPEDLTFRQARLLGSADMVLHDPAIAPAVLDRARADARRRELPADPPADAALVVVLRKGSA</sequence>
<dbReference type="InterPro" id="IPR028161">
    <property type="entry name" value="Met8-like"/>
</dbReference>
<dbReference type="STRING" id="645517.A6F65_01091"/>
<dbReference type="PATRIC" id="fig|645517.4.peg.1084"/>
<dbReference type="NCBIfam" id="TIGR01470">
    <property type="entry name" value="cysG_Nterm"/>
    <property type="match status" value="1"/>
</dbReference>
<keyword evidence="8" id="KW-1185">Reference proteome</keyword>
<evidence type="ECO:0000256" key="3">
    <source>
        <dbReference type="ARBA" id="ARBA00023002"/>
    </source>
</evidence>